<dbReference type="EMBL" id="BAAANY010000002">
    <property type="protein sequence ID" value="GAA1661655.1"/>
    <property type="molecule type" value="Genomic_DNA"/>
</dbReference>
<dbReference type="Gene3D" id="3.40.50.1820">
    <property type="entry name" value="alpha/beta hydrolase"/>
    <property type="match status" value="1"/>
</dbReference>
<organism evidence="2 3">
    <name type="scientific">Fodinicola feengrottensis</name>
    <dbReference type="NCBI Taxonomy" id="435914"/>
    <lineage>
        <taxon>Bacteria</taxon>
        <taxon>Bacillati</taxon>
        <taxon>Actinomycetota</taxon>
        <taxon>Actinomycetes</taxon>
        <taxon>Mycobacteriales</taxon>
        <taxon>Fodinicola</taxon>
    </lineage>
</organism>
<proteinExistence type="predicted"/>
<dbReference type="Pfam" id="PF01674">
    <property type="entry name" value="Lipase_2"/>
    <property type="match status" value="1"/>
</dbReference>
<dbReference type="PANTHER" id="PTHR32015">
    <property type="entry name" value="FASTING INDUCED LIPASE"/>
    <property type="match status" value="1"/>
</dbReference>
<reference evidence="3" key="1">
    <citation type="journal article" date="2019" name="Int. J. Syst. Evol. Microbiol.">
        <title>The Global Catalogue of Microorganisms (GCM) 10K type strain sequencing project: providing services to taxonomists for standard genome sequencing and annotation.</title>
        <authorList>
            <consortium name="The Broad Institute Genomics Platform"/>
            <consortium name="The Broad Institute Genome Sequencing Center for Infectious Disease"/>
            <person name="Wu L."/>
            <person name="Ma J."/>
        </authorList>
    </citation>
    <scope>NUCLEOTIDE SEQUENCE [LARGE SCALE GENOMIC DNA]</scope>
    <source>
        <strain evidence="3">JCM 14718</strain>
    </source>
</reference>
<feature type="chain" id="PRO_5045158284" evidence="1">
    <location>
        <begin position="22"/>
        <end position="279"/>
    </location>
</feature>
<keyword evidence="2" id="KW-0378">Hydrolase</keyword>
<feature type="signal peptide" evidence="1">
    <location>
        <begin position="1"/>
        <end position="21"/>
    </location>
</feature>
<dbReference type="InterPro" id="IPR002918">
    <property type="entry name" value="Lipase_EstA/Esterase_EstB"/>
</dbReference>
<evidence type="ECO:0000313" key="3">
    <source>
        <dbReference type="Proteomes" id="UP001500618"/>
    </source>
</evidence>
<protein>
    <submittedName>
        <fullName evidence="2">Alpha/beta fold hydrolase</fullName>
    </submittedName>
</protein>
<dbReference type="SUPFAM" id="SSF53474">
    <property type="entry name" value="alpha/beta-Hydrolases"/>
    <property type="match status" value="1"/>
</dbReference>
<keyword evidence="3" id="KW-1185">Reference proteome</keyword>
<dbReference type="InterPro" id="IPR029058">
    <property type="entry name" value="AB_hydrolase_fold"/>
</dbReference>
<gene>
    <name evidence="2" type="ORF">GCM10009765_09000</name>
</gene>
<comment type="caution">
    <text evidence="2">The sequence shown here is derived from an EMBL/GenBank/DDBJ whole genome shotgun (WGS) entry which is preliminary data.</text>
</comment>
<sequence>MAAVVAVVVGGLLASAAPAAAATRSSGFDDWSCRPSSTRPDPVVLIHGLGGNGPGNFATIGPALAAAGYCAYTTTYGQASAIPVGGTIAIADSAVQLTAFIDRVRQSTGASKVDLVGHSEGAFQSLYIPKVLGYSGRIHRVVALAPPTHGTTFAGLVNIAYLLGARDLVGQVLTGFGCPACNDLITGGPAVARLNAGRISQPGVDYTIIASRSDELVTPTSTAFVAESGVHNAYVQNTCPLDPVGHVGLAFDSDVTQMIKNALDPTHPGRVFCSFGLPL</sequence>
<name>A0ABP4RUX0_9ACTN</name>
<dbReference type="PANTHER" id="PTHR32015:SF1">
    <property type="entry name" value="LIPASE"/>
    <property type="match status" value="1"/>
</dbReference>
<dbReference type="GO" id="GO:0016787">
    <property type="term" value="F:hydrolase activity"/>
    <property type="evidence" value="ECO:0007669"/>
    <property type="project" value="UniProtKB-KW"/>
</dbReference>
<evidence type="ECO:0000256" key="1">
    <source>
        <dbReference type="SAM" id="SignalP"/>
    </source>
</evidence>
<keyword evidence="1" id="KW-0732">Signal</keyword>
<evidence type="ECO:0000313" key="2">
    <source>
        <dbReference type="EMBL" id="GAA1661655.1"/>
    </source>
</evidence>
<dbReference type="Proteomes" id="UP001500618">
    <property type="component" value="Unassembled WGS sequence"/>
</dbReference>
<accession>A0ABP4RUX0</accession>
<dbReference type="RefSeq" id="WP_344307352.1">
    <property type="nucleotide sequence ID" value="NZ_BAAANY010000002.1"/>
</dbReference>